<dbReference type="SMART" id="SM00563">
    <property type="entry name" value="PlsC"/>
    <property type="match status" value="1"/>
</dbReference>
<dbReference type="eggNOG" id="COG0204">
    <property type="taxonomic scope" value="Bacteria"/>
</dbReference>
<organism evidence="2 3">
    <name type="scientific">Pseudobacteroides cellulosolvens ATCC 35603 = DSM 2933</name>
    <dbReference type="NCBI Taxonomy" id="398512"/>
    <lineage>
        <taxon>Bacteria</taxon>
        <taxon>Bacillati</taxon>
        <taxon>Bacillota</taxon>
        <taxon>Clostridia</taxon>
        <taxon>Eubacteriales</taxon>
        <taxon>Oscillospiraceae</taxon>
        <taxon>Pseudobacteroides</taxon>
    </lineage>
</organism>
<proteinExistence type="predicted"/>
<dbReference type="PATRIC" id="fig|398512.5.peg.426"/>
<keyword evidence="3" id="KW-1185">Reference proteome</keyword>
<dbReference type="GO" id="GO:0016746">
    <property type="term" value="F:acyltransferase activity"/>
    <property type="evidence" value="ECO:0007669"/>
    <property type="project" value="UniProtKB-KW"/>
</dbReference>
<keyword evidence="2" id="KW-0808">Transferase</keyword>
<dbReference type="EMBL" id="LGTC01000001">
    <property type="protein sequence ID" value="KNY25149.1"/>
    <property type="molecule type" value="Genomic_DNA"/>
</dbReference>
<gene>
    <name evidence="2" type="ORF">Bccel_0406</name>
</gene>
<comment type="caution">
    <text evidence="2">The sequence shown here is derived from an EMBL/GenBank/DDBJ whole genome shotgun (WGS) entry which is preliminary data.</text>
</comment>
<feature type="domain" description="Phospholipid/glycerol acyltransferase" evidence="1">
    <location>
        <begin position="41"/>
        <end position="153"/>
    </location>
</feature>
<keyword evidence="2" id="KW-0012">Acyltransferase</keyword>
<sequence length="427" mass="49881">MTPPRQNVFFMPIIWLYCWWVTRKAKLRINKVRMNGLKPPYLVLGTHHAFMDFCVTPLALFPYRANYVSELEGFEAYGEWLYRRIGCLGTRKFVNDLALVKNIKRVIDRKGILVLYPEARYANVGTYSKLPESVGKLAKMLKVPVVVINMRGNYLQSPIWNLTIRKEAILDATITQVFTKEELAKATVSEINDKLQEFLVYDEYAWQYLTKQAITYKKRAEGIELALYQCPVCKCEFQMASEGVELFCKYCGQRWYMTEYGKMEHLPLNQHTKKHTIHTFYYETGESAVDFTHIPNWYEWQRNQVIKEIENGTYFLDVEVHIEALPNAVNFIDLGEGRLVHDKNGFKLTFKKYGSSEEKTLHFLPITMTSIHTEYNYRGNGQCVTLSTLDDTYFLFPRGEGFNATKIQFATEYLYEVEKAKQGIKIV</sequence>
<evidence type="ECO:0000313" key="3">
    <source>
        <dbReference type="Proteomes" id="UP000036923"/>
    </source>
</evidence>
<evidence type="ECO:0000313" key="2">
    <source>
        <dbReference type="EMBL" id="KNY25149.1"/>
    </source>
</evidence>
<dbReference type="InterPro" id="IPR002123">
    <property type="entry name" value="Plipid/glycerol_acylTrfase"/>
</dbReference>
<reference evidence="3" key="1">
    <citation type="submission" date="2015-07" db="EMBL/GenBank/DDBJ databases">
        <title>Near-Complete Genome Sequence of the Cellulolytic Bacterium Bacteroides (Pseudobacteroides) cellulosolvens ATCC 35603.</title>
        <authorList>
            <person name="Dassa B."/>
            <person name="Utturkar S.M."/>
            <person name="Klingeman D.M."/>
            <person name="Hurt R.A."/>
            <person name="Keller M."/>
            <person name="Xu J."/>
            <person name="Reddy Y.H.K."/>
            <person name="Borovok I."/>
            <person name="Grinberg I.R."/>
            <person name="Lamed R."/>
            <person name="Zhivin O."/>
            <person name="Bayer E.A."/>
            <person name="Brown S.D."/>
        </authorList>
    </citation>
    <scope>NUCLEOTIDE SEQUENCE [LARGE SCALE GENOMIC DNA]</scope>
    <source>
        <strain evidence="3">DSM 2933</strain>
    </source>
</reference>
<dbReference type="AlphaFoldDB" id="A0A0L6JHE8"/>
<dbReference type="STRING" id="398512.Bccel_0406"/>
<evidence type="ECO:0000259" key="1">
    <source>
        <dbReference type="SMART" id="SM00563"/>
    </source>
</evidence>
<protein>
    <submittedName>
        <fullName evidence="2">Phospholipid/glycerol acyltransferase</fullName>
    </submittedName>
</protein>
<name>A0A0L6JHE8_9FIRM</name>
<dbReference type="Proteomes" id="UP000036923">
    <property type="component" value="Unassembled WGS sequence"/>
</dbReference>
<accession>A0A0L6JHE8</accession>